<accession>A0AA91DDL1</accession>
<dbReference type="PANTHER" id="PTHR22916:SF65">
    <property type="entry name" value="SLR1065 PROTEIN"/>
    <property type="match status" value="1"/>
</dbReference>
<protein>
    <recommendedName>
        <fullName evidence="1">Glycosyltransferase 2-like domain-containing protein</fullName>
    </recommendedName>
</protein>
<evidence type="ECO:0000313" key="2">
    <source>
        <dbReference type="EMBL" id="OAI27202.1"/>
    </source>
</evidence>
<dbReference type="Gene3D" id="3.90.550.10">
    <property type="entry name" value="Spore Coat Polysaccharide Biosynthesis Protein SpsA, Chain A"/>
    <property type="match status" value="1"/>
</dbReference>
<dbReference type="GO" id="GO:0016758">
    <property type="term" value="F:hexosyltransferase activity"/>
    <property type="evidence" value="ECO:0007669"/>
    <property type="project" value="UniProtKB-ARBA"/>
</dbReference>
<dbReference type="EMBL" id="LUUL01000065">
    <property type="protein sequence ID" value="OAI27202.1"/>
    <property type="molecule type" value="Genomic_DNA"/>
</dbReference>
<dbReference type="RefSeq" id="WP_064026516.1">
    <property type="nucleotide sequence ID" value="NZ_CP023669.1"/>
</dbReference>
<dbReference type="Pfam" id="PF00535">
    <property type="entry name" value="Glycos_transf_2"/>
    <property type="match status" value="1"/>
</dbReference>
<proteinExistence type="predicted"/>
<dbReference type="SUPFAM" id="SSF53448">
    <property type="entry name" value="Nucleotide-diphospho-sugar transferases"/>
    <property type="match status" value="1"/>
</dbReference>
<dbReference type="AlphaFoldDB" id="A0AA91DDL1"/>
<evidence type="ECO:0000313" key="3">
    <source>
        <dbReference type="Proteomes" id="UP000077734"/>
    </source>
</evidence>
<dbReference type="Proteomes" id="UP000077734">
    <property type="component" value="Unassembled WGS sequence"/>
</dbReference>
<dbReference type="InterPro" id="IPR029044">
    <property type="entry name" value="Nucleotide-diphossugar_trans"/>
</dbReference>
<keyword evidence="3" id="KW-1185">Reference proteome</keyword>
<dbReference type="InterPro" id="IPR001173">
    <property type="entry name" value="Glyco_trans_2-like"/>
</dbReference>
<dbReference type="PANTHER" id="PTHR22916">
    <property type="entry name" value="GLYCOSYLTRANSFERASE"/>
    <property type="match status" value="1"/>
</dbReference>
<gene>
    <name evidence="2" type="ORF">A1356_09985</name>
</gene>
<comment type="caution">
    <text evidence="2">The sequence shown here is derived from an EMBL/GenBank/DDBJ whole genome shotgun (WGS) entry which is preliminary data.</text>
</comment>
<evidence type="ECO:0000259" key="1">
    <source>
        <dbReference type="Pfam" id="PF00535"/>
    </source>
</evidence>
<sequence>MKISIVTISFNQAEYLERSIRSVLDQNYPDLEYIIVDPGSSDGSREIIEKYRDRFAKVIFEPDQGPADGLNKGFSHATGEIYGYLNSDDTLLPGSLSFVAEQFNNVAEIDVLSGHAYIVDKFDNVVQKVFSHPFSLGAYAVGSCVLVQQSTFFRPGLFKKTGGFNKENRISWDGELMVDFAINGAKFKLVRKFLSCFRIYDESITGSGQQVSEKYKIQHQKIVKKILDAGFRPRSKYWEWLITRAKDPLSTVERIIDGFLHRKRLV</sequence>
<name>A0AA91DDL1_9GAMM</name>
<feature type="domain" description="Glycosyltransferase 2-like" evidence="1">
    <location>
        <begin position="4"/>
        <end position="127"/>
    </location>
</feature>
<organism evidence="2 3">
    <name type="scientific">Methylomonas koyamae</name>
    <dbReference type="NCBI Taxonomy" id="702114"/>
    <lineage>
        <taxon>Bacteria</taxon>
        <taxon>Pseudomonadati</taxon>
        <taxon>Pseudomonadota</taxon>
        <taxon>Gammaproteobacteria</taxon>
        <taxon>Methylococcales</taxon>
        <taxon>Methylococcaceae</taxon>
        <taxon>Methylomonas</taxon>
    </lineage>
</organism>
<reference evidence="2 3" key="1">
    <citation type="submission" date="2016-03" db="EMBL/GenBank/DDBJ databases">
        <authorList>
            <person name="Heylen K."/>
            <person name="De Vos P."/>
            <person name="Vekeman B."/>
        </authorList>
    </citation>
    <scope>NUCLEOTIDE SEQUENCE [LARGE SCALE GENOMIC DNA]</scope>
    <source>
        <strain evidence="2 3">R-49807</strain>
    </source>
</reference>
<dbReference type="CDD" id="cd06433">
    <property type="entry name" value="GT_2_WfgS_like"/>
    <property type="match status" value="1"/>
</dbReference>